<keyword evidence="4" id="KW-0812">Transmembrane</keyword>
<comment type="subcellular location">
    <subcellularLocation>
        <location evidence="1">Membrane</location>
        <topology evidence="1">Single-pass type I membrane protein</topology>
    </subcellularLocation>
</comment>
<dbReference type="EnsemblPlants" id="KEH40311">
    <property type="protein sequence ID" value="KEH40311"/>
    <property type="gene ID" value="MTR_1g027030"/>
</dbReference>
<dbReference type="Gene3D" id="3.30.200.20">
    <property type="entry name" value="Phosphorylase Kinase, domain 1"/>
    <property type="match status" value="1"/>
</dbReference>
<evidence type="ECO:0000256" key="10">
    <source>
        <dbReference type="ARBA" id="ARBA00023136"/>
    </source>
</evidence>
<dbReference type="PROSITE" id="PS00107">
    <property type="entry name" value="PROTEIN_KINASE_ATP"/>
    <property type="match status" value="1"/>
</dbReference>
<keyword evidence="18" id="KW-1185">Reference proteome</keyword>
<sequence length="759" mass="86451">MCREKSFLFLIQIMVVVLLLHHHHHQTCDAITNTSNQTYCPPSSCGKINNIKYPFRLKNDPTTCGDPRYELSCENNITTLTLLSSKYYVKSINYNNYTIRIVDPGIEEGDCSSFPRYYLYNYNFSSSYIFDSVDPYQTYQSRIVDTTRYKYSPALTLASLQMFQHVIYMNCSSPVRDDPVYADAASCVNKSNSQRGHVYAIAGDLKVRNYKNDDCHVGVVTPISFFCYNYSSEDWHTPDGKFSYEDSSFPYEWKVPNQMFDYSEIHRMLVSGFEVSWMSGPCEDLCGKPDCYLRETTWSLECDDPSSLCRTTLGFHYGCITGTPSKLRMFVEGITYGIAQGLLHAMGVIIDGGAEGFSDSKLGLDIGNIIGRYILSSYIIVRCMIGLIVFFAKLIHTYRARHTSMYENIEDFLQGNSLLPIRYSYKEIKKMTRGFNEKLGEGGYGKVYKGELRSGPLVAIKVLGKLKANRNGQDFINEVATIGKIHHANVVRLVGFCVEGSKRALVYDFMPNGSLDRYISSREDHISLTYKQMYEISLGVARGIAYLHQGCDMQILHFDIKPHNILLDHDFIAKVSDFGLAKLYPVDNSIVTLTAARGTIGYMAPELFYKNIGKVSYKADVYSFGMLLMEIANRRRNLNSNANDSDQIFFPYWIYNELIEEREIEILGEATNEEKKNVKKMFIIAIWCIQLNPIDRPSMYRVIEMLEGDIEDIKIPPKPSPYPTEIIQGDGVSTSESLWDDDVTGSISYLEETIEDPLL</sequence>
<reference evidence="17" key="3">
    <citation type="submission" date="2015-04" db="UniProtKB">
        <authorList>
            <consortium name="EnsemblPlants"/>
        </authorList>
    </citation>
    <scope>IDENTIFICATION</scope>
    <source>
        <strain evidence="17">cv. Jemalong A17</strain>
    </source>
</reference>
<dbReference type="Gene3D" id="1.10.510.10">
    <property type="entry name" value="Transferase(Phosphotransferase) domain 1"/>
    <property type="match status" value="1"/>
</dbReference>
<evidence type="ECO:0000256" key="5">
    <source>
        <dbReference type="ARBA" id="ARBA00022729"/>
    </source>
</evidence>
<dbReference type="PANTHER" id="PTHR27009">
    <property type="entry name" value="RUST RESISTANCE KINASE LR10-RELATED"/>
    <property type="match status" value="1"/>
</dbReference>
<dbReference type="InterPro" id="IPR025287">
    <property type="entry name" value="WAK_GUB"/>
</dbReference>
<proteinExistence type="predicted"/>
<dbReference type="Proteomes" id="UP000002051">
    <property type="component" value="Unassembled WGS sequence"/>
</dbReference>
<dbReference type="InterPro" id="IPR017441">
    <property type="entry name" value="Protein_kinase_ATP_BS"/>
</dbReference>
<keyword evidence="6 12" id="KW-0547">Nucleotide-binding</keyword>
<dbReference type="PROSITE" id="PS00108">
    <property type="entry name" value="PROTEIN_KINASE_ST"/>
    <property type="match status" value="1"/>
</dbReference>
<evidence type="ECO:0000313" key="18">
    <source>
        <dbReference type="Proteomes" id="UP000002051"/>
    </source>
</evidence>
<dbReference type="InterPro" id="IPR045874">
    <property type="entry name" value="LRK10/LRL21-25-like"/>
</dbReference>
<dbReference type="Pfam" id="PF13947">
    <property type="entry name" value="GUB_WAK_bind"/>
    <property type="match status" value="1"/>
</dbReference>
<dbReference type="EC" id="3.1.4.46" evidence="16"/>
<evidence type="ECO:0000256" key="13">
    <source>
        <dbReference type="SAM" id="SignalP"/>
    </source>
</evidence>
<gene>
    <name evidence="17" type="primary">25482268</name>
    <name evidence="15" type="ordered locus">MTR_1g027030</name>
    <name evidence="16" type="ORF">MtrunA17_Chr1g0157861</name>
</gene>
<protein>
    <submittedName>
        <fullName evidence="16">Putative glycerophosphodiester phosphodiesterase, protein kinase RLK-Pelle-LRK10L-2 family</fullName>
        <ecNumber evidence="16">3.1.4.46</ecNumber>
    </submittedName>
    <submittedName>
        <fullName evidence="15">Stress-induced receptor-like kinase</fullName>
    </submittedName>
</protein>
<dbReference type="GO" id="GO:0004674">
    <property type="term" value="F:protein serine/threonine kinase activity"/>
    <property type="evidence" value="ECO:0007669"/>
    <property type="project" value="UniProtKB-KW"/>
</dbReference>
<evidence type="ECO:0000259" key="14">
    <source>
        <dbReference type="PROSITE" id="PS50011"/>
    </source>
</evidence>
<dbReference type="FunFam" id="3.30.200.20:FF:000178">
    <property type="entry name" value="serine/threonine-protein kinase PBS1-like"/>
    <property type="match status" value="1"/>
</dbReference>
<keyword evidence="11" id="KW-0325">Glycoprotein</keyword>
<dbReference type="SMART" id="SM00220">
    <property type="entry name" value="S_TKc"/>
    <property type="match status" value="1"/>
</dbReference>
<dbReference type="InterPro" id="IPR011009">
    <property type="entry name" value="Kinase-like_dom_sf"/>
</dbReference>
<evidence type="ECO:0000256" key="9">
    <source>
        <dbReference type="ARBA" id="ARBA00022989"/>
    </source>
</evidence>
<keyword evidence="15" id="KW-0675">Receptor</keyword>
<dbReference type="PROSITE" id="PS50011">
    <property type="entry name" value="PROTEIN_KINASE_DOM"/>
    <property type="match status" value="1"/>
</dbReference>
<dbReference type="AlphaFoldDB" id="A0A072VFE0"/>
<evidence type="ECO:0000313" key="16">
    <source>
        <dbReference type="EMBL" id="RHN77726.1"/>
    </source>
</evidence>
<reference evidence="16" key="4">
    <citation type="journal article" date="2018" name="Nat. Plants">
        <title>Whole-genome landscape of Medicago truncatula symbiotic genes.</title>
        <authorList>
            <person name="Pecrix Y."/>
            <person name="Gamas P."/>
            <person name="Carrere S."/>
        </authorList>
    </citation>
    <scope>NUCLEOTIDE SEQUENCE</scope>
    <source>
        <tissue evidence="16">Leaves</tissue>
    </source>
</reference>
<accession>A0A072VFE0</accession>
<keyword evidence="10" id="KW-0472">Membrane</keyword>
<keyword evidence="2" id="KW-0723">Serine/threonine-protein kinase</keyword>
<feature type="chain" id="PRO_5014500713" evidence="13">
    <location>
        <begin position="31"/>
        <end position="759"/>
    </location>
</feature>
<dbReference type="Proteomes" id="UP000265566">
    <property type="component" value="Chromosome 1"/>
</dbReference>
<evidence type="ECO:0000256" key="4">
    <source>
        <dbReference type="ARBA" id="ARBA00022692"/>
    </source>
</evidence>
<evidence type="ECO:0000256" key="12">
    <source>
        <dbReference type="PROSITE-ProRule" id="PRU10141"/>
    </source>
</evidence>
<dbReference type="GO" id="GO:0016020">
    <property type="term" value="C:membrane"/>
    <property type="evidence" value="ECO:0007669"/>
    <property type="project" value="UniProtKB-SubCell"/>
</dbReference>
<keyword evidence="9" id="KW-1133">Transmembrane helix</keyword>
<evidence type="ECO:0000256" key="2">
    <source>
        <dbReference type="ARBA" id="ARBA00022527"/>
    </source>
</evidence>
<dbReference type="Gramene" id="rna1212">
    <property type="protein sequence ID" value="RHN77726.1"/>
    <property type="gene ID" value="gene1212"/>
</dbReference>
<keyword evidence="7 15" id="KW-0418">Kinase</keyword>
<organism evidence="15 18">
    <name type="scientific">Medicago truncatula</name>
    <name type="common">Barrel medic</name>
    <name type="synonym">Medicago tribuloides</name>
    <dbReference type="NCBI Taxonomy" id="3880"/>
    <lineage>
        <taxon>Eukaryota</taxon>
        <taxon>Viridiplantae</taxon>
        <taxon>Streptophyta</taxon>
        <taxon>Embryophyta</taxon>
        <taxon>Tracheophyta</taxon>
        <taxon>Spermatophyta</taxon>
        <taxon>Magnoliopsida</taxon>
        <taxon>eudicotyledons</taxon>
        <taxon>Gunneridae</taxon>
        <taxon>Pentapetalae</taxon>
        <taxon>rosids</taxon>
        <taxon>fabids</taxon>
        <taxon>Fabales</taxon>
        <taxon>Fabaceae</taxon>
        <taxon>Papilionoideae</taxon>
        <taxon>50 kb inversion clade</taxon>
        <taxon>NPAAA clade</taxon>
        <taxon>Hologalegina</taxon>
        <taxon>IRL clade</taxon>
        <taxon>Trifolieae</taxon>
        <taxon>Medicago</taxon>
    </lineage>
</organism>
<evidence type="ECO:0000256" key="8">
    <source>
        <dbReference type="ARBA" id="ARBA00022840"/>
    </source>
</evidence>
<reference evidence="15 18" key="2">
    <citation type="journal article" date="2014" name="BMC Genomics">
        <title>An improved genome release (version Mt4.0) for the model legume Medicago truncatula.</title>
        <authorList>
            <person name="Tang H."/>
            <person name="Krishnakumar V."/>
            <person name="Bidwell S."/>
            <person name="Rosen B."/>
            <person name="Chan A."/>
            <person name="Zhou S."/>
            <person name="Gentzbittel L."/>
            <person name="Childs K.L."/>
            <person name="Yandell M."/>
            <person name="Gundlach H."/>
            <person name="Mayer K.F."/>
            <person name="Schwartz D.C."/>
            <person name="Town C.D."/>
        </authorList>
    </citation>
    <scope>GENOME REANNOTATION</scope>
    <source>
        <strain evidence="15">A17</strain>
        <strain evidence="17 18">cv. Jemalong A17</strain>
    </source>
</reference>
<keyword evidence="3" id="KW-0808">Transferase</keyword>
<feature type="binding site" evidence="12">
    <location>
        <position position="461"/>
    </location>
    <ligand>
        <name>ATP</name>
        <dbReference type="ChEBI" id="CHEBI:30616"/>
    </ligand>
</feature>
<feature type="domain" description="Protein kinase" evidence="14">
    <location>
        <begin position="433"/>
        <end position="710"/>
    </location>
</feature>
<evidence type="ECO:0000256" key="3">
    <source>
        <dbReference type="ARBA" id="ARBA00022679"/>
    </source>
</evidence>
<evidence type="ECO:0000256" key="6">
    <source>
        <dbReference type="ARBA" id="ARBA00022741"/>
    </source>
</evidence>
<dbReference type="SUPFAM" id="SSF56112">
    <property type="entry name" value="Protein kinase-like (PK-like)"/>
    <property type="match status" value="1"/>
</dbReference>
<dbReference type="InterPro" id="IPR008271">
    <property type="entry name" value="Ser/Thr_kinase_AS"/>
</dbReference>
<keyword evidence="16" id="KW-0378">Hydrolase</keyword>
<dbReference type="GO" id="GO:0008889">
    <property type="term" value="F:glycerophosphodiester phosphodiesterase activity"/>
    <property type="evidence" value="ECO:0007669"/>
    <property type="project" value="UniProtKB-EC"/>
</dbReference>
<dbReference type="KEGG" id="mtr:120575762"/>
<evidence type="ECO:0000313" key="17">
    <source>
        <dbReference type="EnsemblPlants" id="KEH40311"/>
    </source>
</evidence>
<dbReference type="OrthoDB" id="544400at2759"/>
<dbReference type="EMBL" id="CM001217">
    <property type="protein sequence ID" value="KEH40311.1"/>
    <property type="molecule type" value="Genomic_DNA"/>
</dbReference>
<evidence type="ECO:0000256" key="1">
    <source>
        <dbReference type="ARBA" id="ARBA00004479"/>
    </source>
</evidence>
<name>A0A072VFE0_MEDTR</name>
<evidence type="ECO:0000256" key="11">
    <source>
        <dbReference type="ARBA" id="ARBA00023180"/>
    </source>
</evidence>
<dbReference type="GO" id="GO:0005524">
    <property type="term" value="F:ATP binding"/>
    <property type="evidence" value="ECO:0007669"/>
    <property type="project" value="UniProtKB-UniRule"/>
</dbReference>
<reference evidence="15 18" key="1">
    <citation type="journal article" date="2011" name="Nature">
        <title>The Medicago genome provides insight into the evolution of rhizobial symbioses.</title>
        <authorList>
            <person name="Young N.D."/>
            <person name="Debelle F."/>
            <person name="Oldroyd G.E."/>
            <person name="Geurts R."/>
            <person name="Cannon S.B."/>
            <person name="Udvardi M.K."/>
            <person name="Benedito V.A."/>
            <person name="Mayer K.F."/>
            <person name="Gouzy J."/>
            <person name="Schoof H."/>
            <person name="Van de Peer Y."/>
            <person name="Proost S."/>
            <person name="Cook D.R."/>
            <person name="Meyers B.C."/>
            <person name="Spannagl M."/>
            <person name="Cheung F."/>
            <person name="De Mita S."/>
            <person name="Krishnakumar V."/>
            <person name="Gundlach H."/>
            <person name="Zhou S."/>
            <person name="Mudge J."/>
            <person name="Bharti A.K."/>
            <person name="Murray J.D."/>
            <person name="Naoumkina M.A."/>
            <person name="Rosen B."/>
            <person name="Silverstein K.A."/>
            <person name="Tang H."/>
            <person name="Rombauts S."/>
            <person name="Zhao P.X."/>
            <person name="Zhou P."/>
            <person name="Barbe V."/>
            <person name="Bardou P."/>
            <person name="Bechner M."/>
            <person name="Bellec A."/>
            <person name="Berger A."/>
            <person name="Berges H."/>
            <person name="Bidwell S."/>
            <person name="Bisseling T."/>
            <person name="Choisne N."/>
            <person name="Couloux A."/>
            <person name="Denny R."/>
            <person name="Deshpande S."/>
            <person name="Dai X."/>
            <person name="Doyle J.J."/>
            <person name="Dudez A.M."/>
            <person name="Farmer A.D."/>
            <person name="Fouteau S."/>
            <person name="Franken C."/>
            <person name="Gibelin C."/>
            <person name="Gish J."/>
            <person name="Goldstein S."/>
            <person name="Gonzalez A.J."/>
            <person name="Green P.J."/>
            <person name="Hallab A."/>
            <person name="Hartog M."/>
            <person name="Hua A."/>
            <person name="Humphray S.J."/>
            <person name="Jeong D.H."/>
            <person name="Jing Y."/>
            <person name="Jocker A."/>
            <person name="Kenton S.M."/>
            <person name="Kim D.J."/>
            <person name="Klee K."/>
            <person name="Lai H."/>
            <person name="Lang C."/>
            <person name="Lin S."/>
            <person name="Macmil S.L."/>
            <person name="Magdelenat G."/>
            <person name="Matthews L."/>
            <person name="McCorrison J."/>
            <person name="Monaghan E.L."/>
            <person name="Mun J.H."/>
            <person name="Najar F.Z."/>
            <person name="Nicholson C."/>
            <person name="Noirot C."/>
            <person name="O'Bleness M."/>
            <person name="Paule C.R."/>
            <person name="Poulain J."/>
            <person name="Prion F."/>
            <person name="Qin B."/>
            <person name="Qu C."/>
            <person name="Retzel E.F."/>
            <person name="Riddle C."/>
            <person name="Sallet E."/>
            <person name="Samain S."/>
            <person name="Samson N."/>
            <person name="Sanders I."/>
            <person name="Saurat O."/>
            <person name="Scarpelli C."/>
            <person name="Schiex T."/>
            <person name="Segurens B."/>
            <person name="Severin A.J."/>
            <person name="Sherrier D.J."/>
            <person name="Shi R."/>
            <person name="Sims S."/>
            <person name="Singer S.R."/>
            <person name="Sinharoy S."/>
            <person name="Sterck L."/>
            <person name="Viollet A."/>
            <person name="Wang B.B."/>
            <person name="Wang K."/>
            <person name="Wang M."/>
            <person name="Wang X."/>
            <person name="Warfsmann J."/>
            <person name="Weissenbach J."/>
            <person name="White D.D."/>
            <person name="White J.D."/>
            <person name="Wiley G.B."/>
            <person name="Wincker P."/>
            <person name="Xing Y."/>
            <person name="Yang L."/>
            <person name="Yao Z."/>
            <person name="Ying F."/>
            <person name="Zhai J."/>
            <person name="Zhou L."/>
            <person name="Zuber A."/>
            <person name="Denarie J."/>
            <person name="Dixon R.A."/>
            <person name="May G.D."/>
            <person name="Schwartz D.C."/>
            <person name="Rogers J."/>
            <person name="Quetier F."/>
            <person name="Town C.D."/>
            <person name="Roe B.A."/>
        </authorList>
    </citation>
    <scope>NUCLEOTIDE SEQUENCE [LARGE SCALE GENOMIC DNA]</scope>
    <source>
        <strain evidence="15">A17</strain>
        <strain evidence="17 18">cv. Jemalong A17</strain>
    </source>
</reference>
<dbReference type="InterPro" id="IPR000719">
    <property type="entry name" value="Prot_kinase_dom"/>
</dbReference>
<evidence type="ECO:0000313" key="15">
    <source>
        <dbReference type="EMBL" id="KEH40311.1"/>
    </source>
</evidence>
<dbReference type="GO" id="GO:0030247">
    <property type="term" value="F:polysaccharide binding"/>
    <property type="evidence" value="ECO:0007669"/>
    <property type="project" value="InterPro"/>
</dbReference>
<dbReference type="Pfam" id="PF00069">
    <property type="entry name" value="Pkinase"/>
    <property type="match status" value="1"/>
</dbReference>
<keyword evidence="5 13" id="KW-0732">Signal</keyword>
<dbReference type="EMBL" id="PSQE01000001">
    <property type="protein sequence ID" value="RHN77726.1"/>
    <property type="molecule type" value="Genomic_DNA"/>
</dbReference>
<evidence type="ECO:0000256" key="7">
    <source>
        <dbReference type="ARBA" id="ARBA00022777"/>
    </source>
</evidence>
<feature type="signal peptide" evidence="13">
    <location>
        <begin position="1"/>
        <end position="30"/>
    </location>
</feature>
<dbReference type="FunFam" id="1.10.510.10:FF:000590">
    <property type="entry name" value="PR5-like receptor kinase"/>
    <property type="match status" value="1"/>
</dbReference>
<keyword evidence="8 12" id="KW-0067">ATP-binding</keyword>